<protein>
    <submittedName>
        <fullName evidence="5">C-type lectin domain-containing protein</fullName>
    </submittedName>
</protein>
<dbReference type="InterPro" id="IPR001304">
    <property type="entry name" value="C-type_lectin-like"/>
</dbReference>
<evidence type="ECO:0000313" key="4">
    <source>
        <dbReference type="Proteomes" id="UP000887578"/>
    </source>
</evidence>
<evidence type="ECO:0000256" key="1">
    <source>
        <dbReference type="ARBA" id="ARBA00023157"/>
    </source>
</evidence>
<dbReference type="Proteomes" id="UP000887578">
    <property type="component" value="Unplaced"/>
</dbReference>
<dbReference type="PROSITE" id="PS00615">
    <property type="entry name" value="C_TYPE_LECTIN_1"/>
    <property type="match status" value="1"/>
</dbReference>
<feature type="signal peptide" evidence="2">
    <location>
        <begin position="1"/>
        <end position="17"/>
    </location>
</feature>
<feature type="domain" description="C-type lectin" evidence="3">
    <location>
        <begin position="168"/>
        <end position="280"/>
    </location>
</feature>
<dbReference type="AlphaFoldDB" id="A0A914PGX9"/>
<name>A0A914PGX9_9BILA</name>
<dbReference type="InterPro" id="IPR016186">
    <property type="entry name" value="C-type_lectin-like/link_sf"/>
</dbReference>
<proteinExistence type="predicted"/>
<dbReference type="PRINTS" id="PR01504">
    <property type="entry name" value="PNCREATITSAP"/>
</dbReference>
<feature type="domain" description="C-type lectin" evidence="3">
    <location>
        <begin position="26"/>
        <end position="144"/>
    </location>
</feature>
<keyword evidence="1" id="KW-1015">Disulfide bond</keyword>
<dbReference type="Gene3D" id="3.10.100.10">
    <property type="entry name" value="Mannose-Binding Protein A, subunit A"/>
    <property type="match status" value="2"/>
</dbReference>
<dbReference type="CDD" id="cd00037">
    <property type="entry name" value="CLECT"/>
    <property type="match status" value="1"/>
</dbReference>
<dbReference type="PROSITE" id="PS50041">
    <property type="entry name" value="C_TYPE_LECTIN_2"/>
    <property type="match status" value="2"/>
</dbReference>
<dbReference type="Pfam" id="PF00059">
    <property type="entry name" value="Lectin_C"/>
    <property type="match status" value="2"/>
</dbReference>
<reference evidence="5" key="1">
    <citation type="submission" date="2022-11" db="UniProtKB">
        <authorList>
            <consortium name="WormBaseParasite"/>
        </authorList>
    </citation>
    <scope>IDENTIFICATION</scope>
</reference>
<evidence type="ECO:0000313" key="5">
    <source>
        <dbReference type="WBParaSite" id="PDA_v2.g17545.t1"/>
    </source>
</evidence>
<evidence type="ECO:0000256" key="2">
    <source>
        <dbReference type="SAM" id="SignalP"/>
    </source>
</evidence>
<organism evidence="4 5">
    <name type="scientific">Panagrolaimus davidi</name>
    <dbReference type="NCBI Taxonomy" id="227884"/>
    <lineage>
        <taxon>Eukaryota</taxon>
        <taxon>Metazoa</taxon>
        <taxon>Ecdysozoa</taxon>
        <taxon>Nematoda</taxon>
        <taxon>Chromadorea</taxon>
        <taxon>Rhabditida</taxon>
        <taxon>Tylenchina</taxon>
        <taxon>Panagrolaimomorpha</taxon>
        <taxon>Panagrolaimoidea</taxon>
        <taxon>Panagrolaimidae</taxon>
        <taxon>Panagrolaimus</taxon>
    </lineage>
</organism>
<dbReference type="InterPro" id="IPR016187">
    <property type="entry name" value="CTDL_fold"/>
</dbReference>
<dbReference type="SUPFAM" id="SSF56436">
    <property type="entry name" value="C-type lectin-like"/>
    <property type="match status" value="2"/>
</dbReference>
<dbReference type="PANTHER" id="PTHR22803">
    <property type="entry name" value="MANNOSE, PHOSPHOLIPASE, LECTIN RECEPTOR RELATED"/>
    <property type="match status" value="1"/>
</dbReference>
<keyword evidence="2" id="KW-0732">Signal</keyword>
<evidence type="ECO:0000259" key="3">
    <source>
        <dbReference type="PROSITE" id="PS50041"/>
    </source>
</evidence>
<dbReference type="InterPro" id="IPR018378">
    <property type="entry name" value="C-type_lectin_CS"/>
</dbReference>
<dbReference type="SMART" id="SM00034">
    <property type="entry name" value="CLECT"/>
    <property type="match status" value="2"/>
</dbReference>
<keyword evidence="4" id="KW-1185">Reference proteome</keyword>
<accession>A0A914PGX9</accession>
<dbReference type="InterPro" id="IPR050111">
    <property type="entry name" value="C-type_lectin/snaclec_domain"/>
</dbReference>
<feature type="chain" id="PRO_5037917573" evidence="2">
    <location>
        <begin position="18"/>
        <end position="283"/>
    </location>
</feature>
<sequence length="283" mass="31565">MCRLTFFVVVLIPIIFGFCPPGNYEYQTNCYFFQNNPTGFSTAELNCVSIGGHLASIHDGFTNSLLTQQSLSFFNASTDFWIGLDNLQTMGNNWYWTDGGTFDFFDWSNGMPENLQTQNCVAISMIDGRWSNENCFLSKPYVCAINSAATTPPPSAYPCSGGFLYYEPTNSCYGVYTHQEDQTWSNSESYCESLKGHLTSVHNYAEFRLIAAFASYGKYAPWCGLFSNDGGRTWQWSDKSSADYLPWQPGYPSGSGPCVALAHSGLINADCNQEQPMICKIQL</sequence>
<dbReference type="WBParaSite" id="PDA_v2.g17545.t1">
    <property type="protein sequence ID" value="PDA_v2.g17545.t1"/>
    <property type="gene ID" value="PDA_v2.g17545"/>
</dbReference>